<protein>
    <submittedName>
        <fullName evidence="1">Alpha2 protein</fullName>
    </submittedName>
</protein>
<evidence type="ECO:0000313" key="2">
    <source>
        <dbReference type="Proteomes" id="UP001157422"/>
    </source>
</evidence>
<organism evidence="1 2">
    <name type="scientific">Porcine ephemerovirus 2</name>
    <dbReference type="NCBI Taxonomy" id="2928257"/>
    <lineage>
        <taxon>Viruses</taxon>
        <taxon>Riboviria</taxon>
        <taxon>Orthornavirae</taxon>
        <taxon>Negarnaviricota</taxon>
        <taxon>Haploviricotina</taxon>
        <taxon>Monjiviricetes</taxon>
        <taxon>Mononegavirales</taxon>
        <taxon>Rhabdoviridae</taxon>
        <taxon>Alpharhabdovirinae</taxon>
        <taxon>Ephemerovirus</taxon>
        <taxon>Ephemerovirus guangdong</taxon>
    </lineage>
</organism>
<dbReference type="EMBL" id="OK086698">
    <property type="protein sequence ID" value="UNP42123.1"/>
    <property type="molecule type" value="Viral_cRNA"/>
</dbReference>
<dbReference type="KEGG" id="vg:80544372"/>
<evidence type="ECO:0000313" key="1">
    <source>
        <dbReference type="EMBL" id="UNP42123.1"/>
    </source>
</evidence>
<sequence length="117" mass="13859">MKTFHELVKYGLKNEPNIIKDIWTKMGPAMIMSLYESFGRENYGLGWKGYTRGCMEWSFKECQQDDVFLFEKVVKLELMGYYLGTLNLTIDVMLIDWKPKKRTQDDICPIPCKVRIF</sequence>
<reference evidence="1 2" key="1">
    <citation type="journal article" date="2022" name="Infect. Genet. Evol.">
        <title>Identification of two novel ephemeroviruses in pigs infected by classical swine fever virus.</title>
        <authorList>
            <person name="Wu Q."/>
            <person name="Yang Z."/>
            <person name="Lu Z."/>
            <person name="Mi S."/>
            <person name="Feng Y."/>
            <person name="He B."/>
            <person name="Zhu G."/>
            <person name="Gong W."/>
            <person name="Tu C."/>
        </authorList>
    </citation>
    <scope>NUCLEOTIDE SEQUENCE [LARGE SCALE GENOMIC DNA]</scope>
    <source>
        <strain evidence="1">GDMM7</strain>
    </source>
</reference>
<proteinExistence type="predicted"/>
<dbReference type="RefSeq" id="YP_010805471.1">
    <property type="nucleotide sequence ID" value="NC_077154.1"/>
</dbReference>
<dbReference type="Proteomes" id="UP001157422">
    <property type="component" value="Segment"/>
</dbReference>
<dbReference type="GeneID" id="80544372"/>
<accession>A0AAX3A945</accession>
<name>A0AAX3A945_9RHAB</name>
<keyword evidence="2" id="KW-1185">Reference proteome</keyword>